<dbReference type="OrthoDB" id="9785808at2"/>
<dbReference type="GO" id="GO:0140098">
    <property type="term" value="F:catalytic activity, acting on RNA"/>
    <property type="evidence" value="ECO:0007669"/>
    <property type="project" value="UniProtKB-ARBA"/>
</dbReference>
<dbReference type="EMBL" id="SACM01000004">
    <property type="protein sequence ID" value="RVT83822.1"/>
    <property type="molecule type" value="Genomic_DNA"/>
</dbReference>
<dbReference type="GO" id="GO:0003723">
    <property type="term" value="F:RNA binding"/>
    <property type="evidence" value="ECO:0007669"/>
    <property type="project" value="InterPro"/>
</dbReference>
<dbReference type="InterPro" id="IPR050188">
    <property type="entry name" value="RluA_PseudoU_synthase"/>
</dbReference>
<proteinExistence type="predicted"/>
<accession>A0A437LEK2</accession>
<dbReference type="InterPro" id="IPR020103">
    <property type="entry name" value="PsdUridine_synth_cat_dom_sf"/>
</dbReference>
<organism evidence="3 4">
    <name type="scientific">Inhella crocodyli</name>
    <dbReference type="NCBI Taxonomy" id="2499851"/>
    <lineage>
        <taxon>Bacteria</taxon>
        <taxon>Pseudomonadati</taxon>
        <taxon>Pseudomonadota</taxon>
        <taxon>Betaproteobacteria</taxon>
        <taxon>Burkholderiales</taxon>
        <taxon>Sphaerotilaceae</taxon>
        <taxon>Inhella</taxon>
    </lineage>
</organism>
<dbReference type="SUPFAM" id="SSF55120">
    <property type="entry name" value="Pseudouridine synthase"/>
    <property type="match status" value="1"/>
</dbReference>
<name>A0A437LEK2_9BURK</name>
<dbReference type="AlphaFoldDB" id="A0A437LEK2"/>
<evidence type="ECO:0000313" key="4">
    <source>
        <dbReference type="Proteomes" id="UP000288587"/>
    </source>
</evidence>
<dbReference type="RefSeq" id="WP_127683786.1">
    <property type="nucleotide sequence ID" value="NZ_SACM01000004.1"/>
</dbReference>
<evidence type="ECO:0000313" key="3">
    <source>
        <dbReference type="EMBL" id="RVT83822.1"/>
    </source>
</evidence>
<dbReference type="Gene3D" id="3.30.2350.10">
    <property type="entry name" value="Pseudouridine synthase"/>
    <property type="match status" value="1"/>
</dbReference>
<dbReference type="GO" id="GO:0000455">
    <property type="term" value="P:enzyme-directed rRNA pseudouridine synthesis"/>
    <property type="evidence" value="ECO:0007669"/>
    <property type="project" value="TreeGrafter"/>
</dbReference>
<comment type="caution">
    <text evidence="3">The sequence shown here is derived from an EMBL/GenBank/DDBJ whole genome shotgun (WGS) entry which is preliminary data.</text>
</comment>
<gene>
    <name evidence="3" type="ORF">EOD73_14755</name>
</gene>
<feature type="domain" description="Pseudouridine synthase RsuA/RluA-like" evidence="2">
    <location>
        <begin position="99"/>
        <end position="263"/>
    </location>
</feature>
<dbReference type="InterPro" id="IPR006145">
    <property type="entry name" value="PsdUridine_synth_RsuA/RluA"/>
</dbReference>
<evidence type="ECO:0000259" key="2">
    <source>
        <dbReference type="Pfam" id="PF00849"/>
    </source>
</evidence>
<dbReference type="Proteomes" id="UP000288587">
    <property type="component" value="Unassembled WGS sequence"/>
</dbReference>
<dbReference type="Pfam" id="PF00849">
    <property type="entry name" value="PseudoU_synth_2"/>
    <property type="match status" value="1"/>
</dbReference>
<protein>
    <submittedName>
        <fullName evidence="3">Pseudouridine synthase</fullName>
    </submittedName>
</protein>
<evidence type="ECO:0000256" key="1">
    <source>
        <dbReference type="SAM" id="MobiDB-lite"/>
    </source>
</evidence>
<dbReference type="GO" id="GO:0009982">
    <property type="term" value="F:pseudouridine synthase activity"/>
    <property type="evidence" value="ECO:0007669"/>
    <property type="project" value="InterPro"/>
</dbReference>
<keyword evidence="4" id="KW-1185">Reference proteome</keyword>
<reference evidence="3 4" key="1">
    <citation type="submission" date="2019-01" db="EMBL/GenBank/DDBJ databases">
        <authorList>
            <person name="Chen W.-M."/>
        </authorList>
    </citation>
    <scope>NUCLEOTIDE SEQUENCE [LARGE SCALE GENOMIC DNA]</scope>
    <source>
        <strain evidence="3 4">CCP-18</strain>
    </source>
</reference>
<feature type="region of interest" description="Disordered" evidence="1">
    <location>
        <begin position="1"/>
        <end position="22"/>
    </location>
</feature>
<dbReference type="PANTHER" id="PTHR21600">
    <property type="entry name" value="MITOCHONDRIAL RNA PSEUDOURIDINE SYNTHASE"/>
    <property type="match status" value="1"/>
</dbReference>
<dbReference type="PANTHER" id="PTHR21600:SF84">
    <property type="entry name" value="PSEUDOURIDINE SYNTHASE RSUA_RLUA-LIKE DOMAIN-CONTAINING PROTEIN"/>
    <property type="match status" value="1"/>
</dbReference>
<sequence length="335" mass="36717">MKPEALTPPPPRDGINPSRVRVRPGEPGTVLAFLQARFPHATDWPERLQQQAVLNAAGQPVQAATPCPAGTLLWYWRRPAAPEPRVPFEVVVLHRCERLVVVDKPPFLAVTPSGRHLQETVLVRLQQQLGLRDLSPLHRLDRDTAGVLAFSADPATRPAYQALWRERQVHKVYEAVVHWREGLAFPFTARHRLVEPQGEGAAFHQMQVAPGEPNAETLVELLQGPDALEPATVPGAAPGRAVALLRLTPVTGRKHQLRAQLAALGLPIVGDRVYPVLQPEGPDDFARPLMLLARRLAFQDPVDGSARAFESQLVTFQACLNPEASGLASAPSARR</sequence>
<feature type="compositionally biased region" description="Pro residues" evidence="1">
    <location>
        <begin position="1"/>
        <end position="12"/>
    </location>
</feature>